<protein>
    <recommendedName>
        <fullName evidence="4">O-methyltransferase C-terminal domain-containing protein</fullName>
    </recommendedName>
</protein>
<dbReference type="PANTHER" id="PTHR43712">
    <property type="entry name" value="PUTATIVE (AFU_ORTHOLOGUE AFUA_4G14580)-RELATED"/>
    <property type="match status" value="1"/>
</dbReference>
<dbReference type="Pfam" id="PF00891">
    <property type="entry name" value="Methyltransf_2"/>
    <property type="match status" value="1"/>
</dbReference>
<evidence type="ECO:0000256" key="1">
    <source>
        <dbReference type="ARBA" id="ARBA00022603"/>
    </source>
</evidence>
<dbReference type="OMA" id="GTDYYDW"/>
<evidence type="ECO:0000256" key="2">
    <source>
        <dbReference type="ARBA" id="ARBA00022679"/>
    </source>
</evidence>
<dbReference type="PANTHER" id="PTHR43712:SF12">
    <property type="entry name" value="STERIGMATOCYSTIN 8-O-METHYLTRANSFERASE"/>
    <property type="match status" value="1"/>
</dbReference>
<keyword evidence="6" id="KW-1185">Reference proteome</keyword>
<dbReference type="eggNOG" id="KOG3178">
    <property type="taxonomic scope" value="Eukaryota"/>
</dbReference>
<dbReference type="Gene3D" id="3.40.50.150">
    <property type="entry name" value="Vaccinia Virus protein VP39"/>
    <property type="match status" value="1"/>
</dbReference>
<keyword evidence="2" id="KW-0808">Transferase</keyword>
<dbReference type="Proteomes" id="UP000019373">
    <property type="component" value="Unassembled WGS sequence"/>
</dbReference>
<sequence>MSQLSRISELSVVIQTSTSKIDEYLSAEGLPPLSFDVHSASKPPDAILPFQTAILEAIDELHALVQGPVPFIINLTSRNHNSLISLHAIYRFSIASSIPIDGEATFAQIAERCNLAEDDARRLLRHAMTFRIFREPREGVVAQTAAAAMGRPDVRGYVAGGDEGHPVYVEIGKDEQRAQRFADAMTFFHQRPGLNMKYLLEEYEWVSGRDRTLFVDVGGSHGPVSIALAEKFPSFHCIVQDLPEVIEKANAPPPAIASRVGYMAHDFFEPQPVCNADYYYFRWILHNWSDKYALRILRSLVPAMKHGARVIVNEFCVPPPGVLSLYRERDVRGYDMAMKELQNAKERDAGEWARLFETADRRFFMKEIREPAGSDLAIIVAEWVAKDEVEEKQTA</sequence>
<evidence type="ECO:0000256" key="3">
    <source>
        <dbReference type="ARBA" id="ARBA00022691"/>
    </source>
</evidence>
<organism evidence="5 6">
    <name type="scientific">Endocarpon pusillum (strain Z07020 / HMAS-L-300199)</name>
    <name type="common">Lichen-forming fungus</name>
    <dbReference type="NCBI Taxonomy" id="1263415"/>
    <lineage>
        <taxon>Eukaryota</taxon>
        <taxon>Fungi</taxon>
        <taxon>Dikarya</taxon>
        <taxon>Ascomycota</taxon>
        <taxon>Pezizomycotina</taxon>
        <taxon>Eurotiomycetes</taxon>
        <taxon>Chaetothyriomycetidae</taxon>
        <taxon>Verrucariales</taxon>
        <taxon>Verrucariaceae</taxon>
        <taxon>Endocarpon</taxon>
    </lineage>
</organism>
<dbReference type="AlphaFoldDB" id="U1GHD6"/>
<dbReference type="InterPro" id="IPR016461">
    <property type="entry name" value="COMT-like"/>
</dbReference>
<dbReference type="PROSITE" id="PS51683">
    <property type="entry name" value="SAM_OMT_II"/>
    <property type="match status" value="1"/>
</dbReference>
<evidence type="ECO:0000313" key="5">
    <source>
        <dbReference type="EMBL" id="ERF71196.1"/>
    </source>
</evidence>
<dbReference type="RefSeq" id="XP_007803212.1">
    <property type="nucleotide sequence ID" value="XM_007805021.1"/>
</dbReference>
<dbReference type="HOGENOM" id="CLU_005533_1_4_1"/>
<keyword evidence="3" id="KW-0949">S-adenosyl-L-methionine</keyword>
<dbReference type="SUPFAM" id="SSF46785">
    <property type="entry name" value="Winged helix' DNA-binding domain"/>
    <property type="match status" value="1"/>
</dbReference>
<dbReference type="InterPro" id="IPR036388">
    <property type="entry name" value="WH-like_DNA-bd_sf"/>
</dbReference>
<dbReference type="GeneID" id="19240972"/>
<dbReference type="OrthoDB" id="1606438at2759"/>
<accession>U1GHD6</accession>
<reference evidence="6" key="1">
    <citation type="journal article" date="2014" name="BMC Genomics">
        <title>Genome characteristics reveal the impact of lichenization on lichen-forming fungus Endocarpon pusillum Hedwig (Verrucariales, Ascomycota).</title>
        <authorList>
            <person name="Wang Y.-Y."/>
            <person name="Liu B."/>
            <person name="Zhang X.-Y."/>
            <person name="Zhou Q.-M."/>
            <person name="Zhang T."/>
            <person name="Li H."/>
            <person name="Yu Y.-F."/>
            <person name="Zhang X.-L."/>
            <person name="Hao X.-Y."/>
            <person name="Wang M."/>
            <person name="Wang L."/>
            <person name="Wei J.-C."/>
        </authorList>
    </citation>
    <scope>NUCLEOTIDE SEQUENCE [LARGE SCALE GENOMIC DNA]</scope>
    <source>
        <strain evidence="6">Z07020 / HMAS-L-300199</strain>
    </source>
</reference>
<name>U1GHD6_ENDPU</name>
<proteinExistence type="predicted"/>
<dbReference type="InterPro" id="IPR029063">
    <property type="entry name" value="SAM-dependent_MTases_sf"/>
</dbReference>
<dbReference type="Gene3D" id="1.10.10.10">
    <property type="entry name" value="Winged helix-like DNA-binding domain superfamily/Winged helix DNA-binding domain"/>
    <property type="match status" value="1"/>
</dbReference>
<feature type="domain" description="O-methyltransferase C-terminal" evidence="4">
    <location>
        <begin position="164"/>
        <end position="359"/>
    </location>
</feature>
<gene>
    <name evidence="5" type="ORF">EPUS_06025</name>
</gene>
<evidence type="ECO:0000313" key="6">
    <source>
        <dbReference type="Proteomes" id="UP000019373"/>
    </source>
</evidence>
<keyword evidence="1" id="KW-0489">Methyltransferase</keyword>
<dbReference type="EMBL" id="KE721233">
    <property type="protein sequence ID" value="ERF71196.1"/>
    <property type="molecule type" value="Genomic_DNA"/>
</dbReference>
<dbReference type="SUPFAM" id="SSF53335">
    <property type="entry name" value="S-adenosyl-L-methionine-dependent methyltransferases"/>
    <property type="match status" value="1"/>
</dbReference>
<dbReference type="InterPro" id="IPR001077">
    <property type="entry name" value="COMT_C"/>
</dbReference>
<dbReference type="GO" id="GO:0032259">
    <property type="term" value="P:methylation"/>
    <property type="evidence" value="ECO:0007669"/>
    <property type="project" value="UniProtKB-KW"/>
</dbReference>
<dbReference type="GO" id="GO:0008171">
    <property type="term" value="F:O-methyltransferase activity"/>
    <property type="evidence" value="ECO:0007669"/>
    <property type="project" value="InterPro"/>
</dbReference>
<evidence type="ECO:0000259" key="4">
    <source>
        <dbReference type="Pfam" id="PF00891"/>
    </source>
</evidence>
<dbReference type="InterPro" id="IPR036390">
    <property type="entry name" value="WH_DNA-bd_sf"/>
</dbReference>